<proteinExistence type="predicted"/>
<organism evidence="1">
    <name type="scientific">marine sediment metagenome</name>
    <dbReference type="NCBI Taxonomy" id="412755"/>
    <lineage>
        <taxon>unclassified sequences</taxon>
        <taxon>metagenomes</taxon>
        <taxon>ecological metagenomes</taxon>
    </lineage>
</organism>
<comment type="caution">
    <text evidence="1">The sequence shown here is derived from an EMBL/GenBank/DDBJ whole genome shotgun (WGS) entry which is preliminary data.</text>
</comment>
<gene>
    <name evidence="1" type="ORF">LCGC14_3120600</name>
</gene>
<name>A0A0F8W2S0_9ZZZZ</name>
<dbReference type="AlphaFoldDB" id="A0A0F8W2S0"/>
<evidence type="ECO:0000313" key="1">
    <source>
        <dbReference type="EMBL" id="KKK50878.1"/>
    </source>
</evidence>
<accession>A0A0F8W2S0</accession>
<sequence length="77" mass="8530">MSTITTVAEFIFDLIRVVKKCKLDDYEAGDAIAFTEGYQTGASKEQGTNPYLQGSVRNVMWKQGECAAIVEGSVRYE</sequence>
<dbReference type="EMBL" id="LAZR01067796">
    <property type="protein sequence ID" value="KKK50878.1"/>
    <property type="molecule type" value="Genomic_DNA"/>
</dbReference>
<reference evidence="1" key="1">
    <citation type="journal article" date="2015" name="Nature">
        <title>Complex archaea that bridge the gap between prokaryotes and eukaryotes.</title>
        <authorList>
            <person name="Spang A."/>
            <person name="Saw J.H."/>
            <person name="Jorgensen S.L."/>
            <person name="Zaremba-Niedzwiedzka K."/>
            <person name="Martijn J."/>
            <person name="Lind A.E."/>
            <person name="van Eijk R."/>
            <person name="Schleper C."/>
            <person name="Guy L."/>
            <person name="Ettema T.J."/>
        </authorList>
    </citation>
    <scope>NUCLEOTIDE SEQUENCE</scope>
</reference>
<protein>
    <submittedName>
        <fullName evidence="1">Uncharacterized protein</fullName>
    </submittedName>
</protein>